<reference evidence="1 2" key="1">
    <citation type="submission" date="2020-08" db="EMBL/GenBank/DDBJ databases">
        <title>Genomic Encyclopedia of Type Strains, Phase IV (KMG-IV): sequencing the most valuable type-strain genomes for metagenomic binning, comparative biology and taxonomic classification.</title>
        <authorList>
            <person name="Goeker M."/>
        </authorList>
    </citation>
    <scope>NUCLEOTIDE SEQUENCE [LARGE SCALE GENOMIC DNA]</scope>
    <source>
        <strain evidence="1 2">DSM 25799</strain>
    </source>
</reference>
<gene>
    <name evidence="1" type="ORF">HNQ47_000297</name>
</gene>
<dbReference type="SUPFAM" id="SSF110391">
    <property type="entry name" value="GlpP-like"/>
    <property type="match status" value="1"/>
</dbReference>
<organism evidence="1 2">
    <name type="scientific">Catenisphaera adipataccumulans</name>
    <dbReference type="NCBI Taxonomy" id="700500"/>
    <lineage>
        <taxon>Bacteria</taxon>
        <taxon>Bacillati</taxon>
        <taxon>Bacillota</taxon>
        <taxon>Erysipelotrichia</taxon>
        <taxon>Erysipelotrichales</taxon>
        <taxon>Erysipelotrichaceae</taxon>
        <taxon>Catenisphaera</taxon>
    </lineage>
</organism>
<accession>A0A7W8CWK3</accession>
<dbReference type="RefSeq" id="WP_221247925.1">
    <property type="nucleotide sequence ID" value="NZ_JACHHK010000001.1"/>
</dbReference>
<dbReference type="GO" id="GO:0006355">
    <property type="term" value="P:regulation of DNA-templated transcription"/>
    <property type="evidence" value="ECO:0007669"/>
    <property type="project" value="InterPro"/>
</dbReference>
<sequence length="193" mass="21338">MRNVKNAFIERIEENPIIASVKNDEGLKLCLTTDVGVVFILYGDLCSLPTIVRQVRESGRLAIVHVDLIAGLSSDEAAIDYIKNVAHADGIITTKHNLIVYGKKVCLYTIHRYFVLDSLALKNIEKQTKTKVHPDLIEVLPGVIVPKLFRKITSISEVPVMAGGLITEKEDVINALKNGVIAVSTTNQSIWFM</sequence>
<evidence type="ECO:0000313" key="1">
    <source>
        <dbReference type="EMBL" id="MBB5182294.1"/>
    </source>
</evidence>
<dbReference type="InterPro" id="IPR013785">
    <property type="entry name" value="Aldolase_TIM"/>
</dbReference>
<dbReference type="Proteomes" id="UP000539953">
    <property type="component" value="Unassembled WGS sequence"/>
</dbReference>
<evidence type="ECO:0000313" key="2">
    <source>
        <dbReference type="Proteomes" id="UP000539953"/>
    </source>
</evidence>
<dbReference type="EMBL" id="JACHHK010000001">
    <property type="protein sequence ID" value="MBB5182294.1"/>
    <property type="molecule type" value="Genomic_DNA"/>
</dbReference>
<dbReference type="AlphaFoldDB" id="A0A7W8CWK3"/>
<dbReference type="PANTHER" id="PTHR35787">
    <property type="entry name" value="GLYCEROL UPTAKE OPERON ANTITERMINATOR REGULATORY PROTEIN"/>
    <property type="match status" value="1"/>
</dbReference>
<dbReference type="Pfam" id="PF04309">
    <property type="entry name" value="G3P_antiterm"/>
    <property type="match status" value="1"/>
</dbReference>
<name>A0A7W8CWK3_9FIRM</name>
<dbReference type="PIRSF" id="PIRSF016897">
    <property type="entry name" value="GlpP"/>
    <property type="match status" value="1"/>
</dbReference>
<dbReference type="Gene3D" id="3.20.20.70">
    <property type="entry name" value="Aldolase class I"/>
    <property type="match status" value="1"/>
</dbReference>
<proteinExistence type="predicted"/>
<dbReference type="PANTHER" id="PTHR35787:SF1">
    <property type="entry name" value="GLYCEROL UPTAKE OPERON ANTITERMINATOR REGULATORY PROTEIN"/>
    <property type="match status" value="1"/>
</dbReference>
<keyword evidence="2" id="KW-1185">Reference proteome</keyword>
<comment type="caution">
    <text evidence="1">The sequence shown here is derived from an EMBL/GenBank/DDBJ whole genome shotgun (WGS) entry which is preliminary data.</text>
</comment>
<protein>
    <submittedName>
        <fullName evidence="1">Glycerol uptake operon antiterminator</fullName>
    </submittedName>
</protein>
<dbReference type="GO" id="GO:0006071">
    <property type="term" value="P:glycerol metabolic process"/>
    <property type="evidence" value="ECO:0007669"/>
    <property type="project" value="InterPro"/>
</dbReference>
<dbReference type="InterPro" id="IPR006699">
    <property type="entry name" value="GlpP"/>
</dbReference>